<feature type="signal peptide" evidence="1">
    <location>
        <begin position="1"/>
        <end position="19"/>
    </location>
</feature>
<reference evidence="2 3" key="1">
    <citation type="submission" date="2023-02" db="EMBL/GenBank/DDBJ databases">
        <title>Genome sequence of Mucilaginibacter jinjuensis strain KACC 16571.</title>
        <authorList>
            <person name="Kim S."/>
            <person name="Heo J."/>
            <person name="Kwon S.-W."/>
        </authorList>
    </citation>
    <scope>NUCLEOTIDE SEQUENCE [LARGE SCALE GENOMIC DNA]</scope>
    <source>
        <strain evidence="2 3">KACC 16571</strain>
    </source>
</reference>
<evidence type="ECO:0008006" key="4">
    <source>
        <dbReference type="Google" id="ProtNLM"/>
    </source>
</evidence>
<evidence type="ECO:0000256" key="1">
    <source>
        <dbReference type="SAM" id="SignalP"/>
    </source>
</evidence>
<dbReference type="RefSeq" id="WP_273633257.1">
    <property type="nucleotide sequence ID" value="NZ_CP117167.1"/>
</dbReference>
<sequence length="176" mass="19140">MMKNIHSFTLLLFAAAVVASCGNNPKPISKNITKTTVTVNDKKDSVINNPQKNYGTATISDPCTKLLLQNIQASDHFKSLTAGKPAASISYTINWVKAAEPKMRSNGGKITNGIEVAVNEKKDKTKSKIGSYIYNNEDAKLYNANKAGQYDVLDKVDSAALKQIRNGCYWGVASHN</sequence>
<feature type="chain" id="PRO_5046133577" description="Lipoprotein" evidence="1">
    <location>
        <begin position="20"/>
        <end position="176"/>
    </location>
</feature>
<dbReference type="PROSITE" id="PS51257">
    <property type="entry name" value="PROKAR_LIPOPROTEIN"/>
    <property type="match status" value="1"/>
</dbReference>
<gene>
    <name evidence="2" type="ORF">PQO05_12525</name>
</gene>
<dbReference type="Proteomes" id="UP001216139">
    <property type="component" value="Chromosome"/>
</dbReference>
<evidence type="ECO:0000313" key="3">
    <source>
        <dbReference type="Proteomes" id="UP001216139"/>
    </source>
</evidence>
<protein>
    <recommendedName>
        <fullName evidence="4">Lipoprotein</fullName>
    </recommendedName>
</protein>
<keyword evidence="1" id="KW-0732">Signal</keyword>
<organism evidence="2 3">
    <name type="scientific">Mucilaginibacter jinjuensis</name>
    <dbReference type="NCBI Taxonomy" id="1176721"/>
    <lineage>
        <taxon>Bacteria</taxon>
        <taxon>Pseudomonadati</taxon>
        <taxon>Bacteroidota</taxon>
        <taxon>Sphingobacteriia</taxon>
        <taxon>Sphingobacteriales</taxon>
        <taxon>Sphingobacteriaceae</taxon>
        <taxon>Mucilaginibacter</taxon>
    </lineage>
</organism>
<dbReference type="EMBL" id="CP117167">
    <property type="protein sequence ID" value="WCT14762.1"/>
    <property type="molecule type" value="Genomic_DNA"/>
</dbReference>
<accession>A0ABY7TEF9</accession>
<proteinExistence type="predicted"/>
<keyword evidence="3" id="KW-1185">Reference proteome</keyword>
<evidence type="ECO:0000313" key="2">
    <source>
        <dbReference type="EMBL" id="WCT14762.1"/>
    </source>
</evidence>
<name>A0ABY7TEF9_9SPHI</name>